<dbReference type="PANTHER" id="PTHR38731:SF3">
    <property type="entry name" value="BLL6125 PROTEIN"/>
    <property type="match status" value="1"/>
</dbReference>
<evidence type="ECO:0000313" key="4">
    <source>
        <dbReference type="Proteomes" id="UP000680714"/>
    </source>
</evidence>
<organism evidence="3 4">
    <name type="scientific">Magnetospirillum sulfuroxidans</name>
    <dbReference type="NCBI Taxonomy" id="611300"/>
    <lineage>
        <taxon>Bacteria</taxon>
        <taxon>Pseudomonadati</taxon>
        <taxon>Pseudomonadota</taxon>
        <taxon>Alphaproteobacteria</taxon>
        <taxon>Rhodospirillales</taxon>
        <taxon>Rhodospirillaceae</taxon>
        <taxon>Magnetospirillum</taxon>
    </lineage>
</organism>
<evidence type="ECO:0000313" key="3">
    <source>
        <dbReference type="EMBL" id="MBR9971723.1"/>
    </source>
</evidence>
<dbReference type="Pfam" id="PF04773">
    <property type="entry name" value="FecR"/>
    <property type="match status" value="1"/>
</dbReference>
<feature type="chain" id="PRO_5046582203" evidence="1">
    <location>
        <begin position="21"/>
        <end position="144"/>
    </location>
</feature>
<dbReference type="InterPro" id="IPR006860">
    <property type="entry name" value="FecR"/>
</dbReference>
<reference evidence="3 4" key="1">
    <citation type="submission" date="2021-04" db="EMBL/GenBank/DDBJ databases">
        <title>Magnetospirillum sulfuroxidans sp. nov., a facultative chemolithoautotrophic sulfur-oxidizing alphaproteobacterium isolated from freshwater sediment and proposals for Paramagetospirillum gen. nov., and Magnetospirillaceae fam. nov.</title>
        <authorList>
            <person name="Koziaeva V."/>
            <person name="Geelhoed J.S."/>
            <person name="Sorokin D.Y."/>
            <person name="Grouzdev D.S."/>
        </authorList>
    </citation>
    <scope>NUCLEOTIDE SEQUENCE [LARGE SCALE GENOMIC DNA]</scope>
    <source>
        <strain evidence="3 4">J10</strain>
    </source>
</reference>
<dbReference type="Gene3D" id="2.60.120.1440">
    <property type="match status" value="1"/>
</dbReference>
<sequence length="144" mass="14784">MVCYKGGALIALMLAAPAWAAPVGTIKNTAGEASVLRGEQKLAAAPGLALEQSDSIVTGSDGSVGLTLRDNTTLSVGPRTTLGLDEFDFEPASDRMKLVASVARGTMMMTSGTIAKLAPEKVSVVTKTGTIGVRGTRFVVSVEE</sequence>
<feature type="domain" description="FecR protein" evidence="2">
    <location>
        <begin position="54"/>
        <end position="141"/>
    </location>
</feature>
<keyword evidence="4" id="KW-1185">Reference proteome</keyword>
<dbReference type="Proteomes" id="UP000680714">
    <property type="component" value="Unassembled WGS sequence"/>
</dbReference>
<dbReference type="EMBL" id="JAGTUF010000005">
    <property type="protein sequence ID" value="MBR9971723.1"/>
    <property type="molecule type" value="Genomic_DNA"/>
</dbReference>
<protein>
    <submittedName>
        <fullName evidence="3">FecR domain-containing protein</fullName>
    </submittedName>
</protein>
<dbReference type="PANTHER" id="PTHR38731">
    <property type="entry name" value="LIPL45-RELATED LIPOPROTEIN-RELATED"/>
    <property type="match status" value="1"/>
</dbReference>
<dbReference type="RefSeq" id="WP_211547756.1">
    <property type="nucleotide sequence ID" value="NZ_JAGTUF010000005.1"/>
</dbReference>
<gene>
    <name evidence="3" type="ORF">KEC16_08345</name>
</gene>
<evidence type="ECO:0000256" key="1">
    <source>
        <dbReference type="SAM" id="SignalP"/>
    </source>
</evidence>
<comment type="caution">
    <text evidence="3">The sequence shown here is derived from an EMBL/GenBank/DDBJ whole genome shotgun (WGS) entry which is preliminary data.</text>
</comment>
<accession>A0ABS5IDB8</accession>
<keyword evidence="1" id="KW-0732">Signal</keyword>
<proteinExistence type="predicted"/>
<name>A0ABS5IDB8_9PROT</name>
<feature type="signal peptide" evidence="1">
    <location>
        <begin position="1"/>
        <end position="20"/>
    </location>
</feature>
<evidence type="ECO:0000259" key="2">
    <source>
        <dbReference type="Pfam" id="PF04773"/>
    </source>
</evidence>